<keyword evidence="2" id="KW-0805">Transcription regulation</keyword>
<dbReference type="PROSITE" id="PS50157">
    <property type="entry name" value="ZINC_FINGER_C2H2_2"/>
    <property type="match status" value="1"/>
</dbReference>
<reference evidence="10 11" key="1">
    <citation type="submission" date="2015-03" db="EMBL/GenBank/DDBJ databases">
        <title>Draft genome of the nematode, Opisthorchis viverrini.</title>
        <authorList>
            <person name="Mitreva M."/>
        </authorList>
    </citation>
    <scope>NUCLEOTIDE SEQUENCE [LARGE SCALE GENOMIC DNA]</scope>
    <source>
        <strain evidence="10">Khon Kaen</strain>
    </source>
</reference>
<sequence>SERAGLLVTSNRNCSEDEWRQRISEATGLTDGYENVVNRRDSDPQIQVDGCTTQLQQPFRPVPLHHPNSSVFNKCNVVPRSLSNAPPTLGTADGSIWSSRDLPRPQLTLPTINSSSSCGQQTNPGLDNQYSPVTPASGGTSLPMDSGEHPNTAFAFPPSEQHIRSLSTGLPSHSRSMAQQSLYPSDHSFIGNNLNSSQLVTTLDAESVSSGLAPQQLKVSNEDISLDAPQPPPISHVNHQQPALRHSVSIPQLGHLEFPWPTASFSKSESGCAVSTHTSFGRHQQLTVGATTAAFQPHFNLTCSVMDSICCNPSNLGPHRRPDNYQVNDLDPAKRSGESSSSGPTSTSSYSPPLPAVTTARLGPHDVARLDEVLETLSTACSKQSVAPHSAVHLDEDRVGSSSCTDTWILAHHHQQQQQQCQVSSNKCSQQAESEKLLLLSPAYPSPPCYPGIRSETRPPAERSSWHSGQASWWQNNTSATGEGSASAVQPNNIVPTACHPPWWNCPTPSGVSERLHSRVSEDQQLAPSSNSRRPTSSSTSERIGSSRPPVRSDHKSERAGLLVTSNRNCSEDEWRQRISEATGLTDGYENVVNRRDSDPQIQVDGCTTQLQQPFRPVPLHHPNSSVFNKCNVVPRSLSNAPPTLGTADGSIWSSRDLPRPQLTLPTINSSSSCGQQTNPGLDNQYSPVTPASGGTSLPMDSGEHPNTAFAFPPSEQHIRSLSTGLPSHSRSMAQQSLYPSDHSFIGNNLNSSQLVTTLDAESVSSGLAPQQLKVSNEDISLDAPQPPPISHVNHQQPALRHSVSIPQLGHLEFPWPTASFSKSESGCAVSTHTSFGRHQQLTVGATTAAFQPHFNLTCSVMDSICCNPSSTPRLGSPMLSVSGGNVRPKPHSVSSWAHHRQSCLDSNRNCHSQLRSEQPLLATHVAAPFRSHPNAHSYIGSSDGGAFGPRRPSLQHEQPTSHFTPHTKTQVPTLHSSQSYPALEERHSLPMDYTYQPKPHAHRNRACNYSDTSEDPVGFPAPRSGHHLFPHNPYDALTTQQSISSMEPERTRHISAPMVQPYVGYSQSHNHSSHVTLVSSSSSVLPLPTLDGHLQQTPRESTMTSFMLSEQDSIRMRVSPDLAASDAVADLLMQSHITDPQNFSCTPNQLNKSDSTSLHDPLHIDADYANQVANACFSTPTLNSISDPLRISADQVRSNATTTTTPNSVIQEEAVGCVPLTGPERFELADLAMGTGSADESDNSAVTRLSKSLAEDNLFRNPHTLPPPKKFKRKPAPIFIPPQTSANLSRLRSPRVWTSECSSMGSSPPPYTPPPMLSPNRRGSGLFSSLTRWSSITSPLSLNRRNSSYYPTSATADYFRRRSLMIPSFAHGGTPTGESEGALKRSYLSSITGSSSSQTITCSAEPKNNTEGRRTFAFPRRRRQLTPKSAPMVLLDTSYSEKLDLNTGSSLAHQPPAQQDTSTVFGYDDETMRKFAEADAAERARRLGRRRCDTDSHRPTDSTGKTALDTSRQDGIPVKLSKLEQGCDTLMNYKSEDALELVEDTLAGLDEEMHTTELYIEEDDDLDEEEEDEGLPSSLIPRINIGDAFQAEIPDYCPDHVALEAETEARETLLWFPANLDDRDPKNIESLNLLMKIACSPAVRSCGLNMEYTFHLLCKYKGNLEMTLHALLYETLVVYDYVYAETTAWTTEEIARFQHGLRLYGRDFHQVAKDLQANGMNKTVKACVEFYYVWKRMNTPSDVKWYRERARRQRLARGDGVSEMETQQSNNHGNVTKSTSSNQPSSVPEAERLGSSTYNLRRKPPAAKADDNHLSALVEKTAELEDFASLGLDNLPVYDSHPCEDPPDLSLLAQVEEEFNLANGSDGGYPCHICHRVFSKVKSRSAHMKSHSDRSSSNHNIATVHTRTPPPYAK</sequence>
<dbReference type="PROSITE" id="PS00028">
    <property type="entry name" value="ZINC_FINGER_C2H2_1"/>
    <property type="match status" value="1"/>
</dbReference>
<dbReference type="PANTHER" id="PTHR16089:SF40">
    <property type="entry name" value="SUPPRESSOR OF ACTIVATED EGL-4 PROTEIN 1"/>
    <property type="match status" value="1"/>
</dbReference>
<dbReference type="Pfam" id="PF00249">
    <property type="entry name" value="Myb_DNA-binding"/>
    <property type="match status" value="1"/>
</dbReference>
<feature type="compositionally biased region" description="Polar residues" evidence="6">
    <location>
        <begin position="669"/>
        <end position="696"/>
    </location>
</feature>
<feature type="compositionally biased region" description="Low complexity" evidence="6">
    <location>
        <begin position="528"/>
        <end position="548"/>
    </location>
</feature>
<feature type="domain" description="C2H2-type" evidence="7">
    <location>
        <begin position="1870"/>
        <end position="1897"/>
    </location>
</feature>
<feature type="region of interest" description="Disordered" evidence="6">
    <location>
        <begin position="510"/>
        <end position="561"/>
    </location>
</feature>
<dbReference type="GO" id="GO:0003677">
    <property type="term" value="F:DNA binding"/>
    <property type="evidence" value="ECO:0007669"/>
    <property type="project" value="UniProtKB-KW"/>
</dbReference>
<dbReference type="PROSITE" id="PS51156">
    <property type="entry name" value="ELM2"/>
    <property type="match status" value="1"/>
</dbReference>
<keyword evidence="5" id="KW-0479">Metal-binding</keyword>
<keyword evidence="10" id="KW-0238">DNA-binding</keyword>
<proteinExistence type="predicted"/>
<dbReference type="GO" id="GO:0005667">
    <property type="term" value="C:transcription regulator complex"/>
    <property type="evidence" value="ECO:0007669"/>
    <property type="project" value="TreeGrafter"/>
</dbReference>
<dbReference type="Pfam" id="PF01448">
    <property type="entry name" value="ELM2"/>
    <property type="match status" value="1"/>
</dbReference>
<dbReference type="GO" id="GO:0006357">
    <property type="term" value="P:regulation of transcription by RNA polymerase II"/>
    <property type="evidence" value="ECO:0007669"/>
    <property type="project" value="TreeGrafter"/>
</dbReference>
<feature type="domain" description="ELM2" evidence="8">
    <location>
        <begin position="1582"/>
        <end position="1676"/>
    </location>
</feature>
<feature type="region of interest" description="Disordered" evidence="6">
    <location>
        <begin position="1886"/>
        <end position="1915"/>
    </location>
</feature>
<dbReference type="GO" id="GO:0003714">
    <property type="term" value="F:transcription corepressor activity"/>
    <property type="evidence" value="ECO:0007669"/>
    <property type="project" value="TreeGrafter"/>
</dbReference>
<evidence type="ECO:0000256" key="1">
    <source>
        <dbReference type="ARBA" id="ARBA00004123"/>
    </source>
</evidence>
<dbReference type="InterPro" id="IPR051066">
    <property type="entry name" value="Trans_reg/Corepressor"/>
</dbReference>
<comment type="subcellular location">
    <subcellularLocation>
        <location evidence="1">Nucleus</location>
    </subcellularLocation>
</comment>
<dbReference type="InterPro" id="IPR013087">
    <property type="entry name" value="Znf_C2H2_type"/>
</dbReference>
<keyword evidence="4" id="KW-0539">Nucleus</keyword>
<feature type="region of interest" description="Disordered" evidence="6">
    <location>
        <begin position="316"/>
        <end position="359"/>
    </location>
</feature>
<name>A0A1S8X1D8_OPIVI</name>
<keyword evidence="5" id="KW-0863">Zinc-finger</keyword>
<keyword evidence="5" id="KW-0862">Zinc</keyword>
<feature type="region of interest" description="Disordered" evidence="6">
    <location>
        <begin position="1757"/>
        <end position="1812"/>
    </location>
</feature>
<feature type="non-terminal residue" evidence="10">
    <location>
        <position position="1"/>
    </location>
</feature>
<accession>A0A1S8X1D8</accession>
<organism evidence="10 11">
    <name type="scientific">Opisthorchis viverrini</name>
    <name type="common">Southeast Asian liver fluke</name>
    <dbReference type="NCBI Taxonomy" id="6198"/>
    <lineage>
        <taxon>Eukaryota</taxon>
        <taxon>Metazoa</taxon>
        <taxon>Spiralia</taxon>
        <taxon>Lophotrochozoa</taxon>
        <taxon>Platyhelminthes</taxon>
        <taxon>Trematoda</taxon>
        <taxon>Digenea</taxon>
        <taxon>Opisthorchiida</taxon>
        <taxon>Opisthorchiata</taxon>
        <taxon>Opisthorchiidae</taxon>
        <taxon>Opisthorchis</taxon>
    </lineage>
</organism>
<feature type="domain" description="SANT" evidence="9">
    <location>
        <begin position="1685"/>
        <end position="1740"/>
    </location>
</feature>
<feature type="compositionally biased region" description="Basic and acidic residues" evidence="6">
    <location>
        <begin position="455"/>
        <end position="465"/>
    </location>
</feature>
<feature type="region of interest" description="Disordered" evidence="6">
    <location>
        <begin position="944"/>
        <end position="980"/>
    </location>
</feature>
<dbReference type="InterPro" id="IPR009057">
    <property type="entry name" value="Homeodomain-like_sf"/>
</dbReference>
<dbReference type="SMART" id="SM01189">
    <property type="entry name" value="ELM2"/>
    <property type="match status" value="1"/>
</dbReference>
<dbReference type="GO" id="GO:0008270">
    <property type="term" value="F:zinc ion binding"/>
    <property type="evidence" value="ECO:0007669"/>
    <property type="project" value="UniProtKB-KW"/>
</dbReference>
<keyword evidence="3" id="KW-0804">Transcription</keyword>
<evidence type="ECO:0000256" key="5">
    <source>
        <dbReference type="PROSITE-ProRule" id="PRU00042"/>
    </source>
</evidence>
<evidence type="ECO:0000259" key="8">
    <source>
        <dbReference type="PROSITE" id="PS51156"/>
    </source>
</evidence>
<dbReference type="InterPro" id="IPR017884">
    <property type="entry name" value="SANT_dom"/>
</dbReference>
<feature type="compositionally biased region" description="Polar residues" evidence="6">
    <location>
        <begin position="1765"/>
        <end position="1787"/>
    </location>
</feature>
<dbReference type="PANTHER" id="PTHR16089">
    <property type="entry name" value="REST COREPRESSOR COREST PROTEIN-RELATED"/>
    <property type="match status" value="1"/>
</dbReference>
<feature type="region of interest" description="Disordered" evidence="6">
    <location>
        <begin position="1480"/>
        <end position="1514"/>
    </location>
</feature>
<dbReference type="Gene3D" id="1.10.10.60">
    <property type="entry name" value="Homeodomain-like"/>
    <property type="match status" value="1"/>
</dbReference>
<gene>
    <name evidence="10" type="ORF">X801_03669</name>
</gene>
<dbReference type="PROSITE" id="PS51293">
    <property type="entry name" value="SANT"/>
    <property type="match status" value="1"/>
</dbReference>
<feature type="region of interest" description="Disordered" evidence="6">
    <location>
        <begin position="113"/>
        <end position="147"/>
    </location>
</feature>
<keyword evidence="11" id="KW-1185">Reference proteome</keyword>
<dbReference type="InterPro" id="IPR001005">
    <property type="entry name" value="SANT/Myb"/>
</dbReference>
<feature type="compositionally biased region" description="Polar residues" evidence="6">
    <location>
        <begin position="1898"/>
        <end position="1907"/>
    </location>
</feature>
<evidence type="ECO:0000259" key="7">
    <source>
        <dbReference type="PROSITE" id="PS50157"/>
    </source>
</evidence>
<dbReference type="SMART" id="SM00717">
    <property type="entry name" value="SANT"/>
    <property type="match status" value="1"/>
</dbReference>
<evidence type="ECO:0000256" key="4">
    <source>
        <dbReference type="ARBA" id="ARBA00023242"/>
    </source>
</evidence>
<feature type="compositionally biased region" description="Basic and acidic residues" evidence="6">
    <location>
        <begin position="1480"/>
        <end position="1501"/>
    </location>
</feature>
<evidence type="ECO:0000259" key="9">
    <source>
        <dbReference type="PROSITE" id="PS51293"/>
    </source>
</evidence>
<feature type="compositionally biased region" description="Polar residues" evidence="6">
    <location>
        <begin position="956"/>
        <end position="980"/>
    </location>
</feature>
<dbReference type="Proteomes" id="UP000243686">
    <property type="component" value="Unassembled WGS sequence"/>
</dbReference>
<dbReference type="EMBL" id="KV892632">
    <property type="protein sequence ID" value="OON20451.1"/>
    <property type="molecule type" value="Genomic_DNA"/>
</dbReference>
<feature type="region of interest" description="Disordered" evidence="6">
    <location>
        <begin position="669"/>
        <end position="711"/>
    </location>
</feature>
<dbReference type="SUPFAM" id="SSF46689">
    <property type="entry name" value="Homeodomain-like"/>
    <property type="match status" value="1"/>
</dbReference>
<dbReference type="InterPro" id="IPR000949">
    <property type="entry name" value="ELM2_dom"/>
</dbReference>
<feature type="compositionally biased region" description="Polar residues" evidence="6">
    <location>
        <begin position="113"/>
        <end position="140"/>
    </location>
</feature>
<feature type="region of interest" description="Disordered" evidence="6">
    <location>
        <begin position="450"/>
        <end position="493"/>
    </location>
</feature>
<feature type="compositionally biased region" description="Polar residues" evidence="6">
    <location>
        <begin position="1502"/>
        <end position="1511"/>
    </location>
</feature>
<feature type="compositionally biased region" description="Low complexity" evidence="6">
    <location>
        <begin position="338"/>
        <end position="351"/>
    </location>
</feature>
<evidence type="ECO:0000256" key="2">
    <source>
        <dbReference type="ARBA" id="ARBA00023015"/>
    </source>
</evidence>
<evidence type="ECO:0000256" key="3">
    <source>
        <dbReference type="ARBA" id="ARBA00023163"/>
    </source>
</evidence>
<evidence type="ECO:0000313" key="11">
    <source>
        <dbReference type="Proteomes" id="UP000243686"/>
    </source>
</evidence>
<feature type="compositionally biased region" description="Polar residues" evidence="6">
    <location>
        <begin position="466"/>
        <end position="493"/>
    </location>
</feature>
<evidence type="ECO:0000256" key="6">
    <source>
        <dbReference type="SAM" id="MobiDB-lite"/>
    </source>
</evidence>
<protein>
    <submittedName>
        <fullName evidence="10">Myb-like DNA-binding domain protein</fullName>
    </submittedName>
</protein>
<evidence type="ECO:0000313" key="10">
    <source>
        <dbReference type="EMBL" id="OON20451.1"/>
    </source>
</evidence>
<dbReference type="GO" id="GO:0000118">
    <property type="term" value="C:histone deacetylase complex"/>
    <property type="evidence" value="ECO:0007669"/>
    <property type="project" value="TreeGrafter"/>
</dbReference>